<dbReference type="AlphaFoldDB" id="A0A833PAB9"/>
<protein>
    <recommendedName>
        <fullName evidence="5">Type II toxin-antitoxin system RelE/ParE family toxin</fullName>
    </recommendedName>
</protein>
<keyword evidence="2" id="KW-1277">Toxin-antitoxin system</keyword>
<evidence type="ECO:0000313" key="3">
    <source>
        <dbReference type="EMBL" id="KAF1010072.1"/>
    </source>
</evidence>
<evidence type="ECO:0000256" key="2">
    <source>
        <dbReference type="ARBA" id="ARBA00022649"/>
    </source>
</evidence>
<dbReference type="InterPro" id="IPR007712">
    <property type="entry name" value="RelE/ParE_toxin"/>
</dbReference>
<name>A0A833PAB9_ACIBZ</name>
<dbReference type="EMBL" id="WNDP01000334">
    <property type="protein sequence ID" value="KAF1010072.1"/>
    <property type="molecule type" value="Genomic_DNA"/>
</dbReference>
<dbReference type="InterPro" id="IPR035093">
    <property type="entry name" value="RelE/ParE_toxin_dom_sf"/>
</dbReference>
<evidence type="ECO:0000256" key="1">
    <source>
        <dbReference type="ARBA" id="ARBA00006226"/>
    </source>
</evidence>
<dbReference type="Pfam" id="PF05016">
    <property type="entry name" value="ParE_toxin"/>
    <property type="match status" value="1"/>
</dbReference>
<evidence type="ECO:0008006" key="5">
    <source>
        <dbReference type="Google" id="ProtNLM"/>
    </source>
</evidence>
<dbReference type="PANTHER" id="PTHR33755">
    <property type="entry name" value="TOXIN PARE1-RELATED"/>
    <property type="match status" value="1"/>
</dbReference>
<dbReference type="NCBIfam" id="TIGR02385">
    <property type="entry name" value="RelE_StbE"/>
    <property type="match status" value="1"/>
</dbReference>
<evidence type="ECO:0000313" key="4">
    <source>
        <dbReference type="Proteomes" id="UP000490535"/>
    </source>
</evidence>
<dbReference type="Gene3D" id="3.30.2310.20">
    <property type="entry name" value="RelE-like"/>
    <property type="match status" value="1"/>
</dbReference>
<organism evidence="3 4">
    <name type="scientific">Acinetobacter bereziniae</name>
    <name type="common">Acinetobacter genomosp. 10</name>
    <dbReference type="NCBI Taxonomy" id="106648"/>
    <lineage>
        <taxon>Bacteria</taxon>
        <taxon>Pseudomonadati</taxon>
        <taxon>Pseudomonadota</taxon>
        <taxon>Gammaproteobacteria</taxon>
        <taxon>Moraxellales</taxon>
        <taxon>Moraxellaceae</taxon>
        <taxon>Acinetobacter</taxon>
    </lineage>
</organism>
<sequence>MPLDVPQHWQDWQQRMKIEWTETARQDRRNIYDYLDERNPIAAIEIDDLIEEKTDLLIDNMLIGRSGREKGTRELVVHHHYIVVYDVKDTVRILRVLHTSQQWGDLSV</sequence>
<comment type="similarity">
    <text evidence="1">Belongs to the RelE toxin family.</text>
</comment>
<accession>A0A833PAB9</accession>
<dbReference type="InterPro" id="IPR051803">
    <property type="entry name" value="TA_system_RelE-like_toxin"/>
</dbReference>
<dbReference type="Proteomes" id="UP000490535">
    <property type="component" value="Unassembled WGS sequence"/>
</dbReference>
<proteinExistence type="inferred from homology"/>
<reference evidence="4" key="1">
    <citation type="journal article" date="2020" name="MBio">
        <title>Horizontal gene transfer to a defensive symbiont with a reduced genome amongst a multipartite beetle microbiome.</title>
        <authorList>
            <person name="Waterworth S.C."/>
            <person name="Florez L.V."/>
            <person name="Rees E.R."/>
            <person name="Hertweck C."/>
            <person name="Kaltenpoth M."/>
            <person name="Kwan J.C."/>
        </authorList>
    </citation>
    <scope>NUCLEOTIDE SEQUENCE [LARGE SCALE GENOMIC DNA]</scope>
</reference>
<comment type="caution">
    <text evidence="3">The sequence shown here is derived from an EMBL/GenBank/DDBJ whole genome shotgun (WGS) entry which is preliminary data.</text>
</comment>
<gene>
    <name evidence="3" type="ORF">GAK29_05101</name>
</gene>